<dbReference type="Pfam" id="PF12680">
    <property type="entry name" value="SnoaL_2"/>
    <property type="match status" value="1"/>
</dbReference>
<dbReference type="GO" id="GO:0030638">
    <property type="term" value="P:polyketide metabolic process"/>
    <property type="evidence" value="ECO:0007669"/>
    <property type="project" value="InterPro"/>
</dbReference>
<evidence type="ECO:0000259" key="1">
    <source>
        <dbReference type="Pfam" id="PF12680"/>
    </source>
</evidence>
<dbReference type="AlphaFoldDB" id="A0A6J4JAP4"/>
<dbReference type="SUPFAM" id="SSF54427">
    <property type="entry name" value="NTF2-like"/>
    <property type="match status" value="1"/>
</dbReference>
<gene>
    <name evidence="2" type="ORF">AVDCRST_MAG83-3361</name>
</gene>
<sequence length="126" mass="13975">MPDAKSIALDFFETLLIKKQPAEAAARFLGPEGYIQHNPKVPTGPADGFVAFITAMFAELPDWSTQIKRVIAEDDLVVIHHHVRSTPDDLGQAVVDIFRVRDGKLVEHWDVIQPVPADAANDNTMF</sequence>
<reference evidence="2" key="1">
    <citation type="submission" date="2020-02" db="EMBL/GenBank/DDBJ databases">
        <authorList>
            <person name="Meier V. D."/>
        </authorList>
    </citation>
    <scope>NUCLEOTIDE SEQUENCE</scope>
    <source>
        <strain evidence="2">AVDCRST_MAG83</strain>
    </source>
</reference>
<dbReference type="RefSeq" id="WP_294570004.1">
    <property type="nucleotide sequence ID" value="NZ_CADCTE010000179.1"/>
</dbReference>
<protein>
    <submittedName>
        <fullName evidence="2">Putative membrane protein</fullName>
    </submittedName>
</protein>
<organism evidence="2">
    <name type="scientific">uncultured Arthrobacter sp</name>
    <dbReference type="NCBI Taxonomy" id="114050"/>
    <lineage>
        <taxon>Bacteria</taxon>
        <taxon>Bacillati</taxon>
        <taxon>Actinomycetota</taxon>
        <taxon>Actinomycetes</taxon>
        <taxon>Micrococcales</taxon>
        <taxon>Micrococcaceae</taxon>
        <taxon>Arthrobacter</taxon>
        <taxon>environmental samples</taxon>
    </lineage>
</organism>
<dbReference type="EMBL" id="CADCTE010000179">
    <property type="protein sequence ID" value="CAA9272412.1"/>
    <property type="molecule type" value="Genomic_DNA"/>
</dbReference>
<feature type="domain" description="SnoaL-like" evidence="1">
    <location>
        <begin position="17"/>
        <end position="108"/>
    </location>
</feature>
<dbReference type="PANTHER" id="PTHR38436">
    <property type="entry name" value="POLYKETIDE CYCLASE SNOAL-LIKE DOMAIN"/>
    <property type="match status" value="1"/>
</dbReference>
<dbReference type="Gene3D" id="3.10.450.50">
    <property type="match status" value="1"/>
</dbReference>
<name>A0A6J4JAP4_9MICC</name>
<evidence type="ECO:0000313" key="2">
    <source>
        <dbReference type="EMBL" id="CAA9272412.1"/>
    </source>
</evidence>
<dbReference type="InterPro" id="IPR037401">
    <property type="entry name" value="SnoaL-like"/>
</dbReference>
<accession>A0A6J4JAP4</accession>
<dbReference type="PANTHER" id="PTHR38436:SF1">
    <property type="entry name" value="ESTER CYCLASE"/>
    <property type="match status" value="1"/>
</dbReference>
<dbReference type="InterPro" id="IPR009959">
    <property type="entry name" value="Cyclase_SnoaL-like"/>
</dbReference>
<proteinExistence type="predicted"/>
<dbReference type="InterPro" id="IPR032710">
    <property type="entry name" value="NTF2-like_dom_sf"/>
</dbReference>